<geneLocation type="plasmid" evidence="3">
    <name>pac1084_1</name>
</geneLocation>
<proteinExistence type="predicted"/>
<sequence>MQTISIPYQTSTEGRTVLTAWRRGYGAIVRSACQALRRDAGTALKELTTTLYDRHRTSGIDHWLAHCAVLEAAALPEKDIVFGGKAALQRRQKGLISNEEWKALRLRPMTSIGVRNFNGNRHFRLSDGGRACTVTVLKKPVVLHLPEIQGTWGKIIRALALLAPDKEISIQFRIDSHRLHLTFDEMDLRRLQPGETLTLARDRDQAASGRRARGRGRGPGYVAPRPRISAEARPVHPQWRTPVQAAPGRALGIDLNPNFIGLTVIENRGDPTKLSDCKVLDSECIRLDIPQDASDDLTREILSRAAGHAVRLARKWNAGLITLEHGLGKLRSRTKNRALNRLINFWGRSVILASLTRRARLAGLTVSTVHAAWSSTIGNLVFDLPDPCAAAAEVARRGLARASDRNADILPLYEPSLIAPHDQWKDCAREMEILPDFGRLRGWADCHGQIKMAQTAISRIRRGKDRVGYRRPLPAVMVGRSQVRPAGMRAGLAVRPLGRFKAPGTVFRNLAVTETSTRYAG</sequence>
<dbReference type="AlphaFoldDB" id="A0A1U9LJ72"/>
<dbReference type="EMBL" id="CP014688">
    <property type="protein sequence ID" value="AQT06462.1"/>
    <property type="molecule type" value="Genomic_DNA"/>
</dbReference>
<name>A0A1U9LJ72_9PROT</name>
<gene>
    <name evidence="2" type="ORF">A0U91_15730</name>
</gene>
<dbReference type="Proteomes" id="UP000189055">
    <property type="component" value="Plasmid pAC1084_1"/>
</dbReference>
<accession>A0A1U9LJ72</accession>
<reference evidence="2 3" key="1">
    <citation type="submission" date="2016-03" db="EMBL/GenBank/DDBJ databases">
        <title>Acetic acid bacteria sequencing.</title>
        <authorList>
            <person name="Brandt J."/>
            <person name="Jakob F."/>
            <person name="Vogel R.F."/>
        </authorList>
    </citation>
    <scope>NUCLEOTIDE SEQUENCE [LARGE SCALE GENOMIC DNA]</scope>
    <source>
        <strain evidence="2 3">TMW2.1084</strain>
        <plasmid evidence="3">pac1084_1</plasmid>
    </source>
</reference>
<evidence type="ECO:0000313" key="2">
    <source>
        <dbReference type="EMBL" id="AQT06462.1"/>
    </source>
</evidence>
<protein>
    <submittedName>
        <fullName evidence="2">Uncharacterized protein</fullName>
    </submittedName>
</protein>
<feature type="region of interest" description="Disordered" evidence="1">
    <location>
        <begin position="201"/>
        <end position="225"/>
    </location>
</feature>
<evidence type="ECO:0000313" key="3">
    <source>
        <dbReference type="Proteomes" id="UP000189055"/>
    </source>
</evidence>
<organism evidence="2 3">
    <name type="scientific">Acetobacter persici</name>
    <dbReference type="NCBI Taxonomy" id="1076596"/>
    <lineage>
        <taxon>Bacteria</taxon>
        <taxon>Pseudomonadati</taxon>
        <taxon>Pseudomonadota</taxon>
        <taxon>Alphaproteobacteria</taxon>
        <taxon>Acetobacterales</taxon>
        <taxon>Acetobacteraceae</taxon>
        <taxon>Acetobacter</taxon>
    </lineage>
</organism>
<dbReference type="RefSeq" id="WP_077932089.1">
    <property type="nucleotide sequence ID" value="NZ_CP014688.1"/>
</dbReference>
<evidence type="ECO:0000256" key="1">
    <source>
        <dbReference type="SAM" id="MobiDB-lite"/>
    </source>
</evidence>
<keyword evidence="2" id="KW-0614">Plasmid</keyword>
<dbReference type="KEGG" id="aper:A0U91_15730"/>